<comment type="catalytic activity">
    <reaction evidence="11">
        <text>1'-[1,2-diacyl-sn-glycero-3-phospho],3'-[1-acyl-sn-glycero-3-phospho]-glycerol + a 1,2-diacyl-sn-glycero-3-phosphocholine = a cardiolipin + a 1-acyl-sn-glycero-3-phosphocholine</text>
        <dbReference type="Rhea" id="RHEA:33731"/>
        <dbReference type="ChEBI" id="CHEBI:57643"/>
        <dbReference type="ChEBI" id="CHEBI:58168"/>
        <dbReference type="ChEBI" id="CHEBI:62237"/>
        <dbReference type="ChEBI" id="CHEBI:64743"/>
    </reaction>
    <physiologicalReaction direction="left-to-right" evidence="11">
        <dbReference type="Rhea" id="RHEA:33732"/>
    </physiologicalReaction>
    <physiologicalReaction direction="right-to-left" evidence="11">
        <dbReference type="Rhea" id="RHEA:33733"/>
    </physiologicalReaction>
</comment>
<keyword evidence="9" id="KW-0012">Acyltransferase</keyword>
<dbReference type="PRINTS" id="PR00979">
    <property type="entry name" value="TAFAZZIN"/>
</dbReference>
<evidence type="ECO:0000256" key="5">
    <source>
        <dbReference type="ARBA" id="ARBA00022792"/>
    </source>
</evidence>
<dbReference type="GO" id="GO:0007007">
    <property type="term" value="P:inner mitochondrial membrane organization"/>
    <property type="evidence" value="ECO:0007669"/>
    <property type="project" value="TreeGrafter"/>
</dbReference>
<evidence type="ECO:0000256" key="6">
    <source>
        <dbReference type="ARBA" id="ARBA00023098"/>
    </source>
</evidence>
<evidence type="ECO:0000256" key="4">
    <source>
        <dbReference type="ARBA" id="ARBA00022787"/>
    </source>
</evidence>
<dbReference type="InterPro" id="IPR002123">
    <property type="entry name" value="Plipid/glycerol_acylTrfase"/>
</dbReference>
<evidence type="ECO:0000256" key="3">
    <source>
        <dbReference type="ARBA" id="ARBA00022679"/>
    </source>
</evidence>
<evidence type="ECO:0000256" key="10">
    <source>
        <dbReference type="ARBA" id="ARBA00024323"/>
    </source>
</evidence>
<dbReference type="PANTHER" id="PTHR12497">
    <property type="entry name" value="TAZ PROTEIN TAFAZZIN"/>
    <property type="match status" value="1"/>
</dbReference>
<dbReference type="HOGENOM" id="CLU_046747_0_1_1"/>
<dbReference type="SUPFAM" id="SSF69593">
    <property type="entry name" value="Glycerol-3-phosphate (1)-acyltransferase"/>
    <property type="match status" value="1"/>
</dbReference>
<keyword evidence="6" id="KW-0443">Lipid metabolism</keyword>
<evidence type="ECO:0000256" key="12">
    <source>
        <dbReference type="RuleBase" id="RU365062"/>
    </source>
</evidence>
<dbReference type="AlphaFoldDB" id="A0A0C2XGZ3"/>
<dbReference type="GO" id="GO:0005743">
    <property type="term" value="C:mitochondrial inner membrane"/>
    <property type="evidence" value="ECO:0007669"/>
    <property type="project" value="UniProtKB-SubCell"/>
</dbReference>
<organism evidence="14 15">
    <name type="scientific">Amanita muscaria (strain Koide BX008)</name>
    <dbReference type="NCBI Taxonomy" id="946122"/>
    <lineage>
        <taxon>Eukaryota</taxon>
        <taxon>Fungi</taxon>
        <taxon>Dikarya</taxon>
        <taxon>Basidiomycota</taxon>
        <taxon>Agaricomycotina</taxon>
        <taxon>Agaricomycetes</taxon>
        <taxon>Agaricomycetidae</taxon>
        <taxon>Agaricales</taxon>
        <taxon>Pluteineae</taxon>
        <taxon>Amanitaceae</taxon>
        <taxon>Amanita</taxon>
    </lineage>
</organism>
<dbReference type="GO" id="GO:0005741">
    <property type="term" value="C:mitochondrial outer membrane"/>
    <property type="evidence" value="ECO:0007669"/>
    <property type="project" value="UniProtKB-SubCell"/>
</dbReference>
<dbReference type="STRING" id="946122.A0A0C2XGZ3"/>
<keyword evidence="8" id="KW-0472">Membrane</keyword>
<dbReference type="InParanoid" id="A0A0C2XGZ3"/>
<evidence type="ECO:0000256" key="8">
    <source>
        <dbReference type="ARBA" id="ARBA00023136"/>
    </source>
</evidence>
<accession>A0A0C2XGZ3</accession>
<comment type="similarity">
    <text evidence="2 12">Belongs to the taffazin family.</text>
</comment>
<protein>
    <recommendedName>
        <fullName evidence="12">Tafazzin family protein</fullName>
    </recommendedName>
</protein>
<keyword evidence="7" id="KW-0496">Mitochondrion</keyword>
<keyword evidence="5" id="KW-0999">Mitochondrion inner membrane</keyword>
<dbReference type="OrthoDB" id="193467at2759"/>
<evidence type="ECO:0000256" key="2">
    <source>
        <dbReference type="ARBA" id="ARBA00010524"/>
    </source>
</evidence>
<evidence type="ECO:0000256" key="11">
    <source>
        <dbReference type="ARBA" id="ARBA00047906"/>
    </source>
</evidence>
<keyword evidence="3" id="KW-0808">Transferase</keyword>
<feature type="domain" description="Phospholipid/glycerol acyltransferase" evidence="13">
    <location>
        <begin position="52"/>
        <end position="186"/>
    </location>
</feature>
<dbReference type="CDD" id="cd07989">
    <property type="entry name" value="LPLAT_AGPAT-like"/>
    <property type="match status" value="1"/>
</dbReference>
<dbReference type="Pfam" id="PF01553">
    <property type="entry name" value="Acyltransferase"/>
    <property type="match status" value="1"/>
</dbReference>
<gene>
    <name evidence="14" type="ORF">M378DRAFT_158758</name>
</gene>
<comment type="subcellular location">
    <subcellularLocation>
        <location evidence="1">Mitochondrion inner membrane</location>
        <topology evidence="1">Peripheral membrane protein</topology>
        <orientation evidence="1">Intermembrane side</orientation>
    </subcellularLocation>
    <subcellularLocation>
        <location evidence="10">Mitochondrion outer membrane</location>
        <topology evidence="10">Peripheral membrane protein</topology>
        <orientation evidence="10">Intermembrane side</orientation>
    </subcellularLocation>
</comment>
<dbReference type="EMBL" id="KN818229">
    <property type="protein sequence ID" value="KIL68218.1"/>
    <property type="molecule type" value="Genomic_DNA"/>
</dbReference>
<dbReference type="GO" id="GO:0047184">
    <property type="term" value="F:1-acylglycerophosphocholine O-acyltransferase activity"/>
    <property type="evidence" value="ECO:0007669"/>
    <property type="project" value="TreeGrafter"/>
</dbReference>
<proteinExistence type="inferred from homology"/>
<evidence type="ECO:0000313" key="14">
    <source>
        <dbReference type="EMBL" id="KIL68218.1"/>
    </source>
</evidence>
<keyword evidence="4" id="KW-1000">Mitochondrion outer membrane</keyword>
<dbReference type="Proteomes" id="UP000054549">
    <property type="component" value="Unassembled WGS sequence"/>
</dbReference>
<reference evidence="14 15" key="1">
    <citation type="submission" date="2014-04" db="EMBL/GenBank/DDBJ databases">
        <title>Evolutionary Origins and Diversification of the Mycorrhizal Mutualists.</title>
        <authorList>
            <consortium name="DOE Joint Genome Institute"/>
            <consortium name="Mycorrhizal Genomics Consortium"/>
            <person name="Kohler A."/>
            <person name="Kuo A."/>
            <person name="Nagy L.G."/>
            <person name="Floudas D."/>
            <person name="Copeland A."/>
            <person name="Barry K.W."/>
            <person name="Cichocki N."/>
            <person name="Veneault-Fourrey C."/>
            <person name="LaButti K."/>
            <person name="Lindquist E.A."/>
            <person name="Lipzen A."/>
            <person name="Lundell T."/>
            <person name="Morin E."/>
            <person name="Murat C."/>
            <person name="Riley R."/>
            <person name="Ohm R."/>
            <person name="Sun H."/>
            <person name="Tunlid A."/>
            <person name="Henrissat B."/>
            <person name="Grigoriev I.V."/>
            <person name="Hibbett D.S."/>
            <person name="Martin F."/>
        </authorList>
    </citation>
    <scope>NUCLEOTIDE SEQUENCE [LARGE SCALE GENOMIC DNA]</scope>
    <source>
        <strain evidence="14 15">Koide BX008</strain>
    </source>
</reference>
<evidence type="ECO:0000256" key="7">
    <source>
        <dbReference type="ARBA" id="ARBA00023128"/>
    </source>
</evidence>
<evidence type="ECO:0000259" key="13">
    <source>
        <dbReference type="SMART" id="SM00563"/>
    </source>
</evidence>
<evidence type="ECO:0000256" key="9">
    <source>
        <dbReference type="ARBA" id="ARBA00023315"/>
    </source>
</evidence>
<dbReference type="InterPro" id="IPR000872">
    <property type="entry name" value="Tafazzin"/>
</dbReference>
<keyword evidence="15" id="KW-1185">Reference proteome</keyword>
<evidence type="ECO:0000256" key="1">
    <source>
        <dbReference type="ARBA" id="ARBA00004137"/>
    </source>
</evidence>
<dbReference type="SMART" id="SM00563">
    <property type="entry name" value="PlsC"/>
    <property type="match status" value="1"/>
</dbReference>
<dbReference type="PANTHER" id="PTHR12497:SF0">
    <property type="entry name" value="TAFAZZIN"/>
    <property type="match status" value="1"/>
</dbReference>
<name>A0A0C2XGZ3_AMAMK</name>
<sequence>MVGRLLSMATVATIGFGSKVFLKFGAASVTVNGLPTLLQALKSDERERGRGIITVSNHISTCDDPLAWGVLPASHYFSSRTTRWTLGASEVMFTNRFFSTFFRLGQTIETFRGKGICQPAVDIAIGKLNQGSWLHLYSEGRVCQPNTYARDPDGNATLSRFKWGVGRIVMEADIPPVIIPVWLTGFDQVMPEGRPFPYNFMPRLGANISVSFGDPLTPDQARNAIDYGADVGDDLRHSPSKAEVDRVRSEITDRIRTSVIALGRKVSGPSLS</sequence>
<dbReference type="GO" id="GO:0035965">
    <property type="term" value="P:cardiolipin acyl-chain remodeling"/>
    <property type="evidence" value="ECO:0007669"/>
    <property type="project" value="TreeGrafter"/>
</dbReference>
<evidence type="ECO:0000313" key="15">
    <source>
        <dbReference type="Proteomes" id="UP000054549"/>
    </source>
</evidence>